<name>A0ABM4SVD0_BOSIN</name>
<feature type="compositionally biased region" description="Basic residues" evidence="1">
    <location>
        <begin position="121"/>
        <end position="136"/>
    </location>
</feature>
<dbReference type="Proteomes" id="UP001652663">
    <property type="component" value="Chromosome 9"/>
</dbReference>
<reference evidence="3" key="1">
    <citation type="submission" date="2025-08" db="UniProtKB">
        <authorList>
            <consortium name="RefSeq"/>
        </authorList>
    </citation>
    <scope>IDENTIFICATION</scope>
    <source>
        <tissue evidence="3">Blood</tissue>
    </source>
</reference>
<evidence type="ECO:0000313" key="2">
    <source>
        <dbReference type="Proteomes" id="UP001652663"/>
    </source>
</evidence>
<sequence length="315" mass="33999">MIRLRHDVSVFPETWHLGPSERSRAGARRRDSSPSARRPRGSGDPEFGDPSRGRGGPLSQDLPGAGPPHPRGPDALPRGSGKRFLRAASLRGVPGAPGRRSRCSGHRRLGDRSRHPGLPARGRRRRARGTKPRRWAARPEPRASGLAPTPPLPIAPLTWVESPTAARAPDRRHGRSPGVPCARRAAPAELEKLPGSLRPRAGAQPPAAATTPRPARSAFGGERSRTFLRGRWARLLPAPAAQPSPAHPPPSPQQKPPPQPQAGAHPQLRPPNQPPDPPSPAPAPVPRDRLLPFLSRTSPTNQQRELRELRVSAFL</sequence>
<proteinExistence type="predicted"/>
<feature type="compositionally biased region" description="Pro residues" evidence="1">
    <location>
        <begin position="268"/>
        <end position="285"/>
    </location>
</feature>
<feature type="compositionally biased region" description="Pro residues" evidence="1">
    <location>
        <begin position="240"/>
        <end position="260"/>
    </location>
</feature>
<feature type="compositionally biased region" description="Basic and acidic residues" evidence="1">
    <location>
        <begin position="304"/>
        <end position="315"/>
    </location>
</feature>
<evidence type="ECO:0000313" key="3">
    <source>
        <dbReference type="RefSeq" id="XP_070651746.1"/>
    </source>
</evidence>
<dbReference type="RefSeq" id="XP_070651746.1">
    <property type="nucleotide sequence ID" value="XM_070795645.1"/>
</dbReference>
<gene>
    <name evidence="3" type="primary">LOC139184856</name>
</gene>
<dbReference type="GeneID" id="139184856"/>
<evidence type="ECO:0000256" key="1">
    <source>
        <dbReference type="SAM" id="MobiDB-lite"/>
    </source>
</evidence>
<keyword evidence="2" id="KW-1185">Reference proteome</keyword>
<feature type="compositionally biased region" description="Basic and acidic residues" evidence="1">
    <location>
        <begin position="19"/>
        <end position="32"/>
    </location>
</feature>
<organism evidence="2 3">
    <name type="scientific">Bos indicus</name>
    <name type="common">Zebu</name>
    <dbReference type="NCBI Taxonomy" id="9915"/>
    <lineage>
        <taxon>Eukaryota</taxon>
        <taxon>Metazoa</taxon>
        <taxon>Chordata</taxon>
        <taxon>Craniata</taxon>
        <taxon>Vertebrata</taxon>
        <taxon>Euteleostomi</taxon>
        <taxon>Mammalia</taxon>
        <taxon>Eutheria</taxon>
        <taxon>Laurasiatheria</taxon>
        <taxon>Artiodactyla</taxon>
        <taxon>Ruminantia</taxon>
        <taxon>Pecora</taxon>
        <taxon>Bovidae</taxon>
        <taxon>Bovinae</taxon>
        <taxon>Bos</taxon>
    </lineage>
</organism>
<feature type="compositionally biased region" description="Low complexity" evidence="1">
    <location>
        <begin position="198"/>
        <end position="218"/>
    </location>
</feature>
<accession>A0ABM4SVD0</accession>
<protein>
    <submittedName>
        <fullName evidence="3">Proline-rich protein 2-like</fullName>
    </submittedName>
</protein>
<feature type="region of interest" description="Disordered" evidence="1">
    <location>
        <begin position="1"/>
        <end position="315"/>
    </location>
</feature>